<keyword evidence="1" id="KW-1133">Transmembrane helix</keyword>
<keyword evidence="1" id="KW-0472">Membrane</keyword>
<protein>
    <submittedName>
        <fullName evidence="2">DUF4199 domain-containing protein</fullName>
    </submittedName>
</protein>
<keyword evidence="1" id="KW-0812">Transmembrane</keyword>
<dbReference type="Pfam" id="PF13858">
    <property type="entry name" value="DUF4199"/>
    <property type="match status" value="1"/>
</dbReference>
<name>A0ABW5J3C7_9FLAO</name>
<feature type="transmembrane region" description="Helical" evidence="1">
    <location>
        <begin position="151"/>
        <end position="169"/>
    </location>
</feature>
<dbReference type="InterPro" id="IPR025250">
    <property type="entry name" value="DUF4199"/>
</dbReference>
<dbReference type="Proteomes" id="UP001597468">
    <property type="component" value="Unassembled WGS sequence"/>
</dbReference>
<comment type="caution">
    <text evidence="2">The sequence shown here is derived from an EMBL/GenBank/DDBJ whole genome shotgun (WGS) entry which is preliminary data.</text>
</comment>
<reference evidence="3" key="1">
    <citation type="journal article" date="2019" name="Int. J. Syst. Evol. Microbiol.">
        <title>The Global Catalogue of Microorganisms (GCM) 10K type strain sequencing project: providing services to taxonomists for standard genome sequencing and annotation.</title>
        <authorList>
            <consortium name="The Broad Institute Genomics Platform"/>
            <consortium name="The Broad Institute Genome Sequencing Center for Infectious Disease"/>
            <person name="Wu L."/>
            <person name="Ma J."/>
        </authorList>
    </citation>
    <scope>NUCLEOTIDE SEQUENCE [LARGE SCALE GENOMIC DNA]</scope>
    <source>
        <strain evidence="3">KCTC 42585</strain>
    </source>
</reference>
<evidence type="ECO:0000256" key="1">
    <source>
        <dbReference type="SAM" id="Phobius"/>
    </source>
</evidence>
<feature type="transmembrane region" description="Helical" evidence="1">
    <location>
        <begin position="77"/>
        <end position="99"/>
    </location>
</feature>
<evidence type="ECO:0000313" key="2">
    <source>
        <dbReference type="EMBL" id="MFD2519065.1"/>
    </source>
</evidence>
<gene>
    <name evidence="2" type="ORF">ACFSTG_14250</name>
</gene>
<accession>A0ABW5J3C7</accession>
<dbReference type="RefSeq" id="WP_380754515.1">
    <property type="nucleotide sequence ID" value="NZ_JBHULT010000012.1"/>
</dbReference>
<evidence type="ECO:0000313" key="3">
    <source>
        <dbReference type="Proteomes" id="UP001597468"/>
    </source>
</evidence>
<feature type="transmembrane region" description="Helical" evidence="1">
    <location>
        <begin position="12"/>
        <end position="32"/>
    </location>
</feature>
<sequence length="177" mass="19683">MEKSTKSTGITYGIYLGVFLILMTALAYAFDLSLFTKWWYGIISFALLITIAVIGVKKAKTVHAGSHFSFKNAFTAYFLIVLIGTLIATLFSILLFSVIDTEAATTVTELTMETSRAMMEKFGAPEASINEALAEMQTNNQFSVMNQLKRFVFSLGFYLVVGLIIALIFREKDPNKI</sequence>
<dbReference type="EMBL" id="JBHULT010000012">
    <property type="protein sequence ID" value="MFD2519065.1"/>
    <property type="molecule type" value="Genomic_DNA"/>
</dbReference>
<proteinExistence type="predicted"/>
<organism evidence="2 3">
    <name type="scientific">Salinimicrobium flavum</name>
    <dbReference type="NCBI Taxonomy" id="1737065"/>
    <lineage>
        <taxon>Bacteria</taxon>
        <taxon>Pseudomonadati</taxon>
        <taxon>Bacteroidota</taxon>
        <taxon>Flavobacteriia</taxon>
        <taxon>Flavobacteriales</taxon>
        <taxon>Flavobacteriaceae</taxon>
        <taxon>Salinimicrobium</taxon>
    </lineage>
</organism>
<feature type="transmembrane region" description="Helical" evidence="1">
    <location>
        <begin position="38"/>
        <end position="56"/>
    </location>
</feature>
<keyword evidence="3" id="KW-1185">Reference proteome</keyword>